<proteinExistence type="predicted"/>
<dbReference type="EMBL" id="RSED01000019">
    <property type="protein sequence ID" value="RRS02688.1"/>
    <property type="molecule type" value="Genomic_DNA"/>
</dbReference>
<organism evidence="2 3">
    <name type="scientific">Aquabacterium soli</name>
    <dbReference type="NCBI Taxonomy" id="2493092"/>
    <lineage>
        <taxon>Bacteria</taxon>
        <taxon>Pseudomonadati</taxon>
        <taxon>Pseudomonadota</taxon>
        <taxon>Betaproteobacteria</taxon>
        <taxon>Burkholderiales</taxon>
        <taxon>Aquabacterium</taxon>
    </lineage>
</organism>
<dbReference type="OrthoDB" id="5295226at2"/>
<sequence length="244" mass="26734">MGTGANRLMFDSDIVFYAGLLGRPRTRVLGAWTLYAPESGCMQITVGDAAPVSVPAWVVPPYVPHSLRTADQRIQCVLVEPDFIDVTQLPDVLGLWEPAFDGHAWGARLAALSGDAPSLEAALFGMALPRRRVDPRIAGVIERIRHDPSSLLTADECAAACAISASRFIHLFKGECQTPFRSFRTWKRARSLLNAVDSQATLTQIALDLGYSDSAYFSNSIRYFTGLRPRDILAGSRALVVDRR</sequence>
<dbReference type="SMART" id="SM00342">
    <property type="entry name" value="HTH_ARAC"/>
    <property type="match status" value="1"/>
</dbReference>
<dbReference type="PANTHER" id="PTHR43436">
    <property type="entry name" value="ARAC-FAMILY TRANSCRIPTIONAL REGULATOR"/>
    <property type="match status" value="1"/>
</dbReference>
<dbReference type="Pfam" id="PF12833">
    <property type="entry name" value="HTH_18"/>
    <property type="match status" value="1"/>
</dbReference>
<comment type="caution">
    <text evidence="2">The sequence shown here is derived from an EMBL/GenBank/DDBJ whole genome shotgun (WGS) entry which is preliminary data.</text>
</comment>
<evidence type="ECO:0000313" key="2">
    <source>
        <dbReference type="EMBL" id="RRS02688.1"/>
    </source>
</evidence>
<feature type="domain" description="HTH araC/xylS-type" evidence="1">
    <location>
        <begin position="135"/>
        <end position="235"/>
    </location>
</feature>
<dbReference type="PROSITE" id="PS01124">
    <property type="entry name" value="HTH_ARAC_FAMILY_2"/>
    <property type="match status" value="1"/>
</dbReference>
<dbReference type="Proteomes" id="UP000269265">
    <property type="component" value="Unassembled WGS sequence"/>
</dbReference>
<dbReference type="GO" id="GO:0003700">
    <property type="term" value="F:DNA-binding transcription factor activity"/>
    <property type="evidence" value="ECO:0007669"/>
    <property type="project" value="InterPro"/>
</dbReference>
<dbReference type="AlphaFoldDB" id="A0A426V7J9"/>
<reference evidence="2 3" key="1">
    <citation type="submission" date="2018-12" db="EMBL/GenBank/DDBJ databases">
        <title>The whole draft genome of Aquabacterium sp. SJQ9.</title>
        <authorList>
            <person name="Sun L."/>
            <person name="Gao X."/>
            <person name="Chen W."/>
            <person name="Huang K."/>
        </authorList>
    </citation>
    <scope>NUCLEOTIDE SEQUENCE [LARGE SCALE GENOMIC DNA]</scope>
    <source>
        <strain evidence="2 3">SJQ9</strain>
    </source>
</reference>
<dbReference type="GO" id="GO:0043565">
    <property type="term" value="F:sequence-specific DNA binding"/>
    <property type="evidence" value="ECO:0007669"/>
    <property type="project" value="InterPro"/>
</dbReference>
<name>A0A426V7J9_9BURK</name>
<accession>A0A426V7J9</accession>
<protein>
    <submittedName>
        <fullName evidence="2">Helix-turn-helix domain-containing protein</fullName>
    </submittedName>
</protein>
<evidence type="ECO:0000259" key="1">
    <source>
        <dbReference type="PROSITE" id="PS01124"/>
    </source>
</evidence>
<evidence type="ECO:0000313" key="3">
    <source>
        <dbReference type="Proteomes" id="UP000269265"/>
    </source>
</evidence>
<dbReference type="Gene3D" id="1.10.10.60">
    <property type="entry name" value="Homeodomain-like"/>
    <property type="match status" value="1"/>
</dbReference>
<dbReference type="PANTHER" id="PTHR43436:SF1">
    <property type="entry name" value="TRANSCRIPTIONAL REGULATORY PROTEIN"/>
    <property type="match status" value="1"/>
</dbReference>
<gene>
    <name evidence="2" type="ORF">EIP75_19065</name>
</gene>
<dbReference type="InterPro" id="IPR018060">
    <property type="entry name" value="HTH_AraC"/>
</dbReference>
<dbReference type="RefSeq" id="WP_125244882.1">
    <property type="nucleotide sequence ID" value="NZ_RSED01000019.1"/>
</dbReference>
<keyword evidence="3" id="KW-1185">Reference proteome</keyword>